<dbReference type="KEGG" id="mkc:kam1_31"/>
<dbReference type="RefSeq" id="WP_235277284.1">
    <property type="nucleotide sequence ID" value="NZ_CP037899.1"/>
</dbReference>
<accession>A0A516TJ62</accession>
<dbReference type="Gene3D" id="2.60.450.10">
    <property type="entry name" value="Lipopolysaccharide (LPS) transport protein A like domain"/>
    <property type="match status" value="1"/>
</dbReference>
<dbReference type="GO" id="GO:1990351">
    <property type="term" value="C:transporter complex"/>
    <property type="evidence" value="ECO:0007669"/>
    <property type="project" value="TreeGrafter"/>
</dbReference>
<evidence type="ECO:0000313" key="2">
    <source>
        <dbReference type="Proteomes" id="UP000315925"/>
    </source>
</evidence>
<dbReference type="GO" id="GO:0009279">
    <property type="term" value="C:cell outer membrane"/>
    <property type="evidence" value="ECO:0007669"/>
    <property type="project" value="TreeGrafter"/>
</dbReference>
<dbReference type="PANTHER" id="PTHR30189:SF1">
    <property type="entry name" value="LPS-ASSEMBLY PROTEIN LPTD"/>
    <property type="match status" value="1"/>
</dbReference>
<gene>
    <name evidence="1" type="ORF">kam1_31</name>
</gene>
<reference evidence="2" key="1">
    <citation type="submission" date="2019-03" db="EMBL/GenBank/DDBJ databases">
        <title>Complete genome of Methylacidiphilum kamchatkense Kam1.</title>
        <authorList>
            <person name="Kruse T."/>
            <person name="Murarilal Ratnadevi C."/>
            <person name="Erikstad H.-A."/>
            <person name="Birkeland N.-K."/>
        </authorList>
    </citation>
    <scope>NUCLEOTIDE SEQUENCE [LARGE SCALE GENOMIC DNA]</scope>
    <source>
        <strain evidence="2">kam1</strain>
    </source>
</reference>
<dbReference type="PANTHER" id="PTHR30189">
    <property type="entry name" value="LPS-ASSEMBLY PROTEIN"/>
    <property type="match status" value="1"/>
</dbReference>
<dbReference type="InterPro" id="IPR050218">
    <property type="entry name" value="LptD"/>
</dbReference>
<proteinExistence type="predicted"/>
<dbReference type="AlphaFoldDB" id="A0A516TJ62"/>
<sequence length="837" mass="95974">MKNLLLPFFSFFPKLVAKITKKGPFFIVLAGLLITFPLSAFAQYSDETESEEEQQKVPPGQIPVEITAEETHFVGNIAVAKGNAVAHYGATDIYADEISYDSVKREVIADGNARVYTEKRVFRASHIVYNLDTKAITALNWSLFDTPLLSSGQTLTTPEEDHYHVENGMFTVENREHPYFQTKAKTIDIYANDKIVMKNVTVYMGKIPVLWLPVVSQPLNSEESSYNIIPGERSYWGWFVTFTYNYKFSEKAAATFQLDYRSLRGPAGGAILKFIPSEGGMGFLRTYYANDFDFQLNPTSIPRFDVGPNRGMFNLAMKMPLTQEFTLSTDLNYWTDPYVLEDFLWNTYMYNRQPDNVAWLNYYNPNFTADLLVRDNLMPFFNSINRLPELSILTNRTRIFNTPIAYQSRYSVVNFEQQFSNLNFTPGNIFGLFYPWQPLNRFLFPLARTQTLTPAQLLALPPPYFLSNYGGYRWDTYQELSYPKEYFHWLSVTPRIGFEGTYWSDQNVLSAVPTASRLDFSRALFVAGLESSFKLSKVWENVDIPLLGIHGIRHVVQPFMNFQYIPNPYDNPYQVLGFDNFLPTITPPVINLMNYPSIDSLFGMTYLRSGIRQRIQTKRDGSTYNLAEFTAFVDANWDRKYNQLLIPMSDTVDEVYGVVDINPVPWFNLHSDIALPTADLGYTNWTTAVTYQFHRANDLTLGYSYLNNVEVPVSFLTIPLTATFPAVGPTGALSLNGSLLNAYQQAFIGQQNTVFISDFWRINKDWQVMGMLTYQGTGGYIPFENFTIYRDLQDWVFSFNFQNIMFPGSPSIQMYYIALTLKAFPSLKVDYGWGSGM</sequence>
<dbReference type="EMBL" id="CP037899">
    <property type="protein sequence ID" value="QDQ41292.1"/>
    <property type="molecule type" value="Genomic_DNA"/>
</dbReference>
<dbReference type="Proteomes" id="UP000315925">
    <property type="component" value="Chromosome"/>
</dbReference>
<organism evidence="1 2">
    <name type="scientific">Methylacidiphilum kamchatkense Kam1</name>
    <dbReference type="NCBI Taxonomy" id="1202785"/>
    <lineage>
        <taxon>Bacteria</taxon>
        <taxon>Pseudomonadati</taxon>
        <taxon>Verrucomicrobiota</taxon>
        <taxon>Methylacidiphilae</taxon>
        <taxon>Methylacidiphilales</taxon>
        <taxon>Methylacidiphilaceae</taxon>
        <taxon>Methylacidiphilum (ex Ratnadevi et al. 2023)</taxon>
    </lineage>
</organism>
<dbReference type="STRING" id="1202785.A946_06790"/>
<evidence type="ECO:0000313" key="1">
    <source>
        <dbReference type="EMBL" id="QDQ41292.1"/>
    </source>
</evidence>
<protein>
    <submittedName>
        <fullName evidence="1">LPS-assembly protein</fullName>
    </submittedName>
</protein>
<name>A0A516TJ62_9BACT</name>